<dbReference type="GeneID" id="17290513"/>
<feature type="region of interest" description="Disordered" evidence="1">
    <location>
        <begin position="65"/>
        <end position="84"/>
    </location>
</feature>
<feature type="transmembrane region" description="Helical" evidence="2">
    <location>
        <begin position="131"/>
        <end position="151"/>
    </location>
</feature>
<dbReference type="RefSeq" id="XP_005820753.1">
    <property type="nucleotide sequence ID" value="XM_005820696.1"/>
</dbReference>
<evidence type="ECO:0000256" key="3">
    <source>
        <dbReference type="SAM" id="SignalP"/>
    </source>
</evidence>
<dbReference type="SUPFAM" id="SSF103473">
    <property type="entry name" value="MFS general substrate transporter"/>
    <property type="match status" value="1"/>
</dbReference>
<feature type="region of interest" description="Disordered" evidence="1">
    <location>
        <begin position="393"/>
        <end position="440"/>
    </location>
</feature>
<reference evidence="6" key="2">
    <citation type="submission" date="2012-11" db="EMBL/GenBank/DDBJ databases">
        <authorList>
            <person name="Kuo A."/>
            <person name="Curtis B.A."/>
            <person name="Tanifuji G."/>
            <person name="Burki F."/>
            <person name="Gruber A."/>
            <person name="Irimia M."/>
            <person name="Maruyama S."/>
            <person name="Arias M.C."/>
            <person name="Ball S.G."/>
            <person name="Gile G.H."/>
            <person name="Hirakawa Y."/>
            <person name="Hopkins J.F."/>
            <person name="Rensing S.A."/>
            <person name="Schmutz J."/>
            <person name="Symeonidi A."/>
            <person name="Elias M."/>
            <person name="Eveleigh R.J."/>
            <person name="Herman E.K."/>
            <person name="Klute M.J."/>
            <person name="Nakayama T."/>
            <person name="Obornik M."/>
            <person name="Reyes-Prieto A."/>
            <person name="Armbrust E.V."/>
            <person name="Aves S.J."/>
            <person name="Beiko R.G."/>
            <person name="Coutinho P."/>
            <person name="Dacks J.B."/>
            <person name="Durnford D.G."/>
            <person name="Fast N.M."/>
            <person name="Green B.R."/>
            <person name="Grisdale C."/>
            <person name="Hempe F."/>
            <person name="Henrissat B."/>
            <person name="Hoppner M.P."/>
            <person name="Ishida K.-I."/>
            <person name="Kim E."/>
            <person name="Koreny L."/>
            <person name="Kroth P.G."/>
            <person name="Liu Y."/>
            <person name="Malik S.-B."/>
            <person name="Maier U.G."/>
            <person name="McRose D."/>
            <person name="Mock T."/>
            <person name="Neilson J.A."/>
            <person name="Onodera N.T."/>
            <person name="Poole A.M."/>
            <person name="Pritham E.J."/>
            <person name="Richards T.A."/>
            <person name="Rocap G."/>
            <person name="Roy S.W."/>
            <person name="Sarai C."/>
            <person name="Schaack S."/>
            <person name="Shirato S."/>
            <person name="Slamovits C.H."/>
            <person name="Spencer D.F."/>
            <person name="Suzuki S."/>
            <person name="Worden A.Z."/>
            <person name="Zauner S."/>
            <person name="Barry K."/>
            <person name="Bell C."/>
            <person name="Bharti A.K."/>
            <person name="Crow J.A."/>
            <person name="Grimwood J."/>
            <person name="Kramer R."/>
            <person name="Lindquist E."/>
            <person name="Lucas S."/>
            <person name="Salamov A."/>
            <person name="McFadden G.I."/>
            <person name="Lane C.E."/>
            <person name="Keeling P.J."/>
            <person name="Gray M.W."/>
            <person name="Grigoriev I.V."/>
            <person name="Archibald J.M."/>
        </authorList>
    </citation>
    <scope>NUCLEOTIDE SEQUENCE</scope>
    <source>
        <strain evidence="6">CCMP2712</strain>
    </source>
</reference>
<feature type="compositionally biased region" description="Polar residues" evidence="1">
    <location>
        <begin position="476"/>
        <end position="485"/>
    </location>
</feature>
<feature type="transmembrane region" description="Helical" evidence="2">
    <location>
        <begin position="260"/>
        <end position="277"/>
    </location>
</feature>
<feature type="transmembrane region" description="Helical" evidence="2">
    <location>
        <begin position="163"/>
        <end position="180"/>
    </location>
</feature>
<organism evidence="4">
    <name type="scientific">Guillardia theta (strain CCMP2712)</name>
    <name type="common">Cryptophyte</name>
    <dbReference type="NCBI Taxonomy" id="905079"/>
    <lineage>
        <taxon>Eukaryota</taxon>
        <taxon>Cryptophyceae</taxon>
        <taxon>Pyrenomonadales</taxon>
        <taxon>Geminigeraceae</taxon>
        <taxon>Guillardia</taxon>
    </lineage>
</organism>
<feature type="compositionally biased region" description="Low complexity" evidence="1">
    <location>
        <begin position="466"/>
        <end position="475"/>
    </location>
</feature>
<feature type="compositionally biased region" description="Basic and acidic residues" evidence="1">
    <location>
        <begin position="401"/>
        <end position="421"/>
    </location>
</feature>
<keyword evidence="2" id="KW-0472">Membrane</keyword>
<accession>L1IC40</accession>
<reference evidence="5" key="3">
    <citation type="submission" date="2016-03" db="UniProtKB">
        <authorList>
            <consortium name="EnsemblProtists"/>
        </authorList>
    </citation>
    <scope>IDENTIFICATION</scope>
</reference>
<evidence type="ECO:0008006" key="7">
    <source>
        <dbReference type="Google" id="ProtNLM"/>
    </source>
</evidence>
<feature type="transmembrane region" description="Helical" evidence="2">
    <location>
        <begin position="231"/>
        <end position="248"/>
    </location>
</feature>
<dbReference type="PaxDb" id="55529-EKX33773"/>
<dbReference type="EMBL" id="JH993130">
    <property type="protein sequence ID" value="EKX33773.1"/>
    <property type="molecule type" value="Genomic_DNA"/>
</dbReference>
<evidence type="ECO:0000256" key="1">
    <source>
        <dbReference type="SAM" id="MobiDB-lite"/>
    </source>
</evidence>
<dbReference type="Pfam" id="PF07690">
    <property type="entry name" value="MFS_1"/>
    <property type="match status" value="1"/>
</dbReference>
<feature type="chain" id="PRO_5008769873" description="Major facilitator superfamily (MFS) profile domain-containing protein" evidence="3">
    <location>
        <begin position="23"/>
        <end position="485"/>
    </location>
</feature>
<dbReference type="KEGG" id="gtt:GUITHDRAFT_147701"/>
<evidence type="ECO:0000256" key="2">
    <source>
        <dbReference type="SAM" id="Phobius"/>
    </source>
</evidence>
<sequence>MTRSSVLVVLFVLFLSLPLSFSLLAQPSGSKLAFAPRLGHKGREGGDRNFFARFLRRRTGLSMSNLDASASGSGGKSPREGEGSSMLQRVPWGVVYGVGFGALTASRISHEAHLQGFYINSVGLAPSAIGAGWSLFCLLVAFAEPVIGVMLDRLRSRGVSPPTVLRLLLLPWLAFVFLIWTPSSAAAPWTVFLTVIVFGLLQATMNLGLLSVYPTIFPTKEARAKALVPQQAMTIVGLLVGMTTPAILSDDWQQPHAFSSRFVLGLAAATMFSFVLMQIPHAKDSKPVGKEEEKKVRGSSTLQFLSIFSNRFFRLILATIFMSQIGNALLASTLPLFAKDHSILFMLKLLTMTVDEIHAGMKQMEKQQAEVEGVGEKVERMCKELGDRMEAMFKDGGNQKGEAKVKVERKGPGDGRKVKEEVADDVSPAKSEDKKKAKQMLEEPVAVMDDWSRMLRSASSNPPMDPLMLLGPLLGSSQEAAHSTT</sequence>
<feature type="compositionally biased region" description="Basic and acidic residues" evidence="1">
    <location>
        <begin position="430"/>
        <end position="440"/>
    </location>
</feature>
<feature type="transmembrane region" description="Helical" evidence="2">
    <location>
        <begin position="186"/>
        <end position="210"/>
    </location>
</feature>
<dbReference type="HOGENOM" id="CLU_563167_0_0_1"/>
<proteinExistence type="predicted"/>
<evidence type="ECO:0000313" key="6">
    <source>
        <dbReference type="Proteomes" id="UP000011087"/>
    </source>
</evidence>
<feature type="region of interest" description="Disordered" evidence="1">
    <location>
        <begin position="456"/>
        <end position="485"/>
    </location>
</feature>
<reference evidence="4 6" key="1">
    <citation type="journal article" date="2012" name="Nature">
        <title>Algal genomes reveal evolutionary mosaicism and the fate of nucleomorphs.</title>
        <authorList>
            <consortium name="DOE Joint Genome Institute"/>
            <person name="Curtis B.A."/>
            <person name="Tanifuji G."/>
            <person name="Burki F."/>
            <person name="Gruber A."/>
            <person name="Irimia M."/>
            <person name="Maruyama S."/>
            <person name="Arias M.C."/>
            <person name="Ball S.G."/>
            <person name="Gile G.H."/>
            <person name="Hirakawa Y."/>
            <person name="Hopkins J.F."/>
            <person name="Kuo A."/>
            <person name="Rensing S.A."/>
            <person name="Schmutz J."/>
            <person name="Symeonidi A."/>
            <person name="Elias M."/>
            <person name="Eveleigh R.J."/>
            <person name="Herman E.K."/>
            <person name="Klute M.J."/>
            <person name="Nakayama T."/>
            <person name="Obornik M."/>
            <person name="Reyes-Prieto A."/>
            <person name="Armbrust E.V."/>
            <person name="Aves S.J."/>
            <person name="Beiko R.G."/>
            <person name="Coutinho P."/>
            <person name="Dacks J.B."/>
            <person name="Durnford D.G."/>
            <person name="Fast N.M."/>
            <person name="Green B.R."/>
            <person name="Grisdale C.J."/>
            <person name="Hempel F."/>
            <person name="Henrissat B."/>
            <person name="Hoppner M.P."/>
            <person name="Ishida K."/>
            <person name="Kim E."/>
            <person name="Koreny L."/>
            <person name="Kroth P.G."/>
            <person name="Liu Y."/>
            <person name="Malik S.B."/>
            <person name="Maier U.G."/>
            <person name="McRose D."/>
            <person name="Mock T."/>
            <person name="Neilson J.A."/>
            <person name="Onodera N.T."/>
            <person name="Poole A.M."/>
            <person name="Pritham E.J."/>
            <person name="Richards T.A."/>
            <person name="Rocap G."/>
            <person name="Roy S.W."/>
            <person name="Sarai C."/>
            <person name="Schaack S."/>
            <person name="Shirato S."/>
            <person name="Slamovits C.H."/>
            <person name="Spencer D.F."/>
            <person name="Suzuki S."/>
            <person name="Worden A.Z."/>
            <person name="Zauner S."/>
            <person name="Barry K."/>
            <person name="Bell C."/>
            <person name="Bharti A.K."/>
            <person name="Crow J.A."/>
            <person name="Grimwood J."/>
            <person name="Kramer R."/>
            <person name="Lindquist E."/>
            <person name="Lucas S."/>
            <person name="Salamov A."/>
            <person name="McFadden G.I."/>
            <person name="Lane C.E."/>
            <person name="Keeling P.J."/>
            <person name="Gray M.W."/>
            <person name="Grigoriev I.V."/>
            <person name="Archibald J.M."/>
        </authorList>
    </citation>
    <scope>NUCLEOTIDE SEQUENCE</scope>
    <source>
        <strain evidence="4 6">CCMP2712</strain>
    </source>
</reference>
<dbReference type="Proteomes" id="UP000011087">
    <property type="component" value="Unassembled WGS sequence"/>
</dbReference>
<feature type="transmembrane region" description="Helical" evidence="2">
    <location>
        <begin position="312"/>
        <end position="338"/>
    </location>
</feature>
<dbReference type="GO" id="GO:0022857">
    <property type="term" value="F:transmembrane transporter activity"/>
    <property type="evidence" value="ECO:0007669"/>
    <property type="project" value="InterPro"/>
</dbReference>
<keyword evidence="6" id="KW-1185">Reference proteome</keyword>
<dbReference type="InterPro" id="IPR011701">
    <property type="entry name" value="MFS"/>
</dbReference>
<dbReference type="Gene3D" id="1.20.1250.20">
    <property type="entry name" value="MFS general substrate transporter like domains"/>
    <property type="match status" value="1"/>
</dbReference>
<gene>
    <name evidence="4" type="ORF">GUITHDRAFT_147701</name>
</gene>
<dbReference type="EnsemblProtists" id="EKX33773">
    <property type="protein sequence ID" value="EKX33773"/>
    <property type="gene ID" value="GUITHDRAFT_147701"/>
</dbReference>
<evidence type="ECO:0000313" key="5">
    <source>
        <dbReference type="EnsemblProtists" id="EKX33773"/>
    </source>
</evidence>
<keyword evidence="2" id="KW-0812">Transmembrane</keyword>
<keyword evidence="3" id="KW-0732">Signal</keyword>
<feature type="signal peptide" evidence="3">
    <location>
        <begin position="1"/>
        <end position="22"/>
    </location>
</feature>
<name>L1IC40_GUITC</name>
<dbReference type="InterPro" id="IPR036259">
    <property type="entry name" value="MFS_trans_sf"/>
</dbReference>
<protein>
    <recommendedName>
        <fullName evidence="7">Major facilitator superfamily (MFS) profile domain-containing protein</fullName>
    </recommendedName>
</protein>
<evidence type="ECO:0000313" key="4">
    <source>
        <dbReference type="EMBL" id="EKX33773.1"/>
    </source>
</evidence>
<keyword evidence="2" id="KW-1133">Transmembrane helix</keyword>
<dbReference type="AlphaFoldDB" id="L1IC40"/>